<reference evidence="1 2" key="1">
    <citation type="journal article" date="2015" name="Genome Biol. Evol.">
        <title>Phylogenomic analyses indicate that early fungi evolved digesting cell walls of algal ancestors of land plants.</title>
        <authorList>
            <person name="Chang Y."/>
            <person name="Wang S."/>
            <person name="Sekimoto S."/>
            <person name="Aerts A.L."/>
            <person name="Choi C."/>
            <person name="Clum A."/>
            <person name="LaButti K.M."/>
            <person name="Lindquist E.A."/>
            <person name="Yee Ngan C."/>
            <person name="Ohm R.A."/>
            <person name="Salamov A.A."/>
            <person name="Grigoriev I.V."/>
            <person name="Spatafora J.W."/>
            <person name="Berbee M.L."/>
        </authorList>
    </citation>
    <scope>NUCLEOTIDE SEQUENCE [LARGE SCALE GENOMIC DNA]</scope>
    <source>
        <strain evidence="1 2">NRRL 28638</strain>
    </source>
</reference>
<dbReference type="AlphaFoldDB" id="A0A137NTG3"/>
<gene>
    <name evidence="1" type="ORF">CONCODRAFT_12295</name>
</gene>
<evidence type="ECO:0000313" key="1">
    <source>
        <dbReference type="EMBL" id="KXN65978.1"/>
    </source>
</evidence>
<dbReference type="Proteomes" id="UP000070444">
    <property type="component" value="Unassembled WGS sequence"/>
</dbReference>
<proteinExistence type="predicted"/>
<keyword evidence="2" id="KW-1185">Reference proteome</keyword>
<protein>
    <submittedName>
        <fullName evidence="1">Uncharacterized protein</fullName>
    </submittedName>
</protein>
<dbReference type="EMBL" id="KQ964787">
    <property type="protein sequence ID" value="KXN65978.1"/>
    <property type="molecule type" value="Genomic_DNA"/>
</dbReference>
<organism evidence="1 2">
    <name type="scientific">Conidiobolus coronatus (strain ATCC 28846 / CBS 209.66 / NRRL 28638)</name>
    <name type="common">Delacroixia coronata</name>
    <dbReference type="NCBI Taxonomy" id="796925"/>
    <lineage>
        <taxon>Eukaryota</taxon>
        <taxon>Fungi</taxon>
        <taxon>Fungi incertae sedis</taxon>
        <taxon>Zoopagomycota</taxon>
        <taxon>Entomophthoromycotina</taxon>
        <taxon>Entomophthoromycetes</taxon>
        <taxon>Entomophthorales</taxon>
        <taxon>Ancylistaceae</taxon>
        <taxon>Conidiobolus</taxon>
    </lineage>
</organism>
<name>A0A137NTG3_CONC2</name>
<evidence type="ECO:0000313" key="2">
    <source>
        <dbReference type="Proteomes" id="UP000070444"/>
    </source>
</evidence>
<sequence length="161" mass="18585">MIICKLSSFPNSPFNSIDLQKFTILTQVEGVEIYDLEALTDHVVVSKSTYSSTLHLTQTEFDQELNLLLQRLEHLNQQKIFDYYKLQALNHWKQLVVIILLEWIDVKGGYNVELKSLMAQVLNYIEGKLEFGEGLSEIMKNELMEVVWWGGQKFNGNSGNN</sequence>
<accession>A0A137NTG3</accession>